<feature type="transmembrane region" description="Helical" evidence="1">
    <location>
        <begin position="61"/>
        <end position="83"/>
    </location>
</feature>
<feature type="non-terminal residue" evidence="2">
    <location>
        <position position="124"/>
    </location>
</feature>
<evidence type="ECO:0000256" key="1">
    <source>
        <dbReference type="SAM" id="Phobius"/>
    </source>
</evidence>
<keyword evidence="1" id="KW-1133">Transmembrane helix</keyword>
<keyword evidence="1" id="KW-0812">Transmembrane</keyword>
<name>A0A699JIW0_TANCI</name>
<protein>
    <submittedName>
        <fullName evidence="2">Ferric reduction oxidase 2-like</fullName>
    </submittedName>
</protein>
<dbReference type="AlphaFoldDB" id="A0A699JIW0"/>
<evidence type="ECO:0000313" key="2">
    <source>
        <dbReference type="EMBL" id="GFA34641.1"/>
    </source>
</evidence>
<comment type="caution">
    <text evidence="2">The sequence shown here is derived from an EMBL/GenBank/DDBJ whole genome shotgun (WGS) entry which is preliminary data.</text>
</comment>
<reference evidence="2" key="1">
    <citation type="journal article" date="2019" name="Sci. Rep.">
        <title>Draft genome of Tanacetum cinerariifolium, the natural source of mosquito coil.</title>
        <authorList>
            <person name="Yamashiro T."/>
            <person name="Shiraishi A."/>
            <person name="Satake H."/>
            <person name="Nakayama K."/>
        </authorList>
    </citation>
    <scope>NUCLEOTIDE SEQUENCE</scope>
</reference>
<gene>
    <name evidence="2" type="ORF">Tci_606613</name>
</gene>
<keyword evidence="1" id="KW-0472">Membrane</keyword>
<accession>A0A699JIW0</accession>
<feature type="transmembrane region" description="Helical" evidence="1">
    <location>
        <begin position="6"/>
        <end position="21"/>
    </location>
</feature>
<proteinExistence type="predicted"/>
<dbReference type="EMBL" id="BKCJ010408375">
    <property type="protein sequence ID" value="GFA34641.1"/>
    <property type="molecule type" value="Genomic_DNA"/>
</dbReference>
<organism evidence="2">
    <name type="scientific">Tanacetum cinerariifolium</name>
    <name type="common">Dalmatian daisy</name>
    <name type="synonym">Chrysanthemum cinerariifolium</name>
    <dbReference type="NCBI Taxonomy" id="118510"/>
    <lineage>
        <taxon>Eukaryota</taxon>
        <taxon>Viridiplantae</taxon>
        <taxon>Streptophyta</taxon>
        <taxon>Embryophyta</taxon>
        <taxon>Tracheophyta</taxon>
        <taxon>Spermatophyta</taxon>
        <taxon>Magnoliopsida</taxon>
        <taxon>eudicotyledons</taxon>
        <taxon>Gunneridae</taxon>
        <taxon>Pentapetalae</taxon>
        <taxon>asterids</taxon>
        <taxon>campanulids</taxon>
        <taxon>Asterales</taxon>
        <taxon>Asteraceae</taxon>
        <taxon>Asteroideae</taxon>
        <taxon>Anthemideae</taxon>
        <taxon>Anthemidinae</taxon>
        <taxon>Tanacetum</taxon>
    </lineage>
</organism>
<sequence>MLLYTLPVLFMAVLASVYLHLKKQSNQNHDEGKKEGTNDNLSILKRPMIISGLGIVSKIELAFLLMFIALLVWSYVTYLHVSLPKITKESAAEWGEAVWESKLASVGLTFGLIGDLCLAFLFFP</sequence>
<feature type="transmembrane region" description="Helical" evidence="1">
    <location>
        <begin position="103"/>
        <end position="123"/>
    </location>
</feature>